<dbReference type="InterPro" id="IPR028098">
    <property type="entry name" value="Glyco_trans_4-like_N"/>
</dbReference>
<dbReference type="EC" id="2.4.1.257" evidence="10"/>
<keyword evidence="4" id="KW-0812">Transmembrane</keyword>
<proteinExistence type="inferred from homology"/>
<dbReference type="FunFam" id="3.40.50.2000:FF:000210">
    <property type="entry name" value="Alpha-1,3/1,6-mannosyltransferase ALG2"/>
    <property type="match status" value="1"/>
</dbReference>
<keyword evidence="6" id="KW-1133">Transmembrane helix</keyword>
<comment type="pathway">
    <text evidence="1 10">Protein modification; protein glycosylation.</text>
</comment>
<comment type="similarity">
    <text evidence="10">Belongs to the glycosyltransferase group 1 family.</text>
</comment>
<dbReference type="SUPFAM" id="SSF53756">
    <property type="entry name" value="UDP-Glycosyltransferase/glycogen phosphorylase"/>
    <property type="match status" value="1"/>
</dbReference>
<dbReference type="GO" id="GO:0006488">
    <property type="term" value="P:dolichol-linked oligosaccharide biosynthetic process"/>
    <property type="evidence" value="ECO:0000318"/>
    <property type="project" value="GO_Central"/>
</dbReference>
<dbReference type="Gene3D" id="3.40.50.2000">
    <property type="entry name" value="Glycogen Phosphorylase B"/>
    <property type="match status" value="2"/>
</dbReference>
<dbReference type="OrthoDB" id="448893at2759"/>
<comment type="catalytic activity">
    <reaction evidence="9 10">
        <text>an alpha-D-Man-(1-&gt;3)-beta-D-Man-(1-&gt;4)-beta-D-GlcNAc-(1-&gt;4)-alpha-D-GlcNAc-diphospho-di-trans,poly-cis-dolichol + GDP-alpha-D-mannose = an alpha-D-Man-(1-&gt;3)-[alpha-D-Man-(1-&gt;6)]-beta-D-Man-(1-&gt;4)-beta-D-GlcNAc-(1-&gt;4)-alpha-D-GlcNAc-diphospho-di-trans,poly-cis-dolichol + GDP + H(+)</text>
        <dbReference type="Rhea" id="RHEA:29519"/>
        <dbReference type="Rhea" id="RHEA-COMP:19513"/>
        <dbReference type="Rhea" id="RHEA-COMP:19515"/>
        <dbReference type="ChEBI" id="CHEBI:15378"/>
        <dbReference type="ChEBI" id="CHEBI:57527"/>
        <dbReference type="ChEBI" id="CHEBI:58189"/>
        <dbReference type="ChEBI" id="CHEBI:132510"/>
        <dbReference type="ChEBI" id="CHEBI:132511"/>
        <dbReference type="EC" id="2.4.1.257"/>
    </reaction>
    <physiologicalReaction direction="left-to-right" evidence="9 10">
        <dbReference type="Rhea" id="RHEA:29520"/>
    </physiologicalReaction>
</comment>
<comment type="function">
    <text evidence="10">Mannosylates Man(2)GlcNAc(2)-dolichol diphosphate and Man(1)GlcNAc(2)-dolichol diphosphate to form Man(3)GlcNAc(2)-dolichol diphosphate.</text>
</comment>
<reference evidence="13 14" key="2">
    <citation type="journal article" date="2010" name="Nucleic Acids Res.">
        <title>BeetleBase in 2010: revisions to provide comprehensive genomic information for Tribolium castaneum.</title>
        <authorList>
            <person name="Kim H.S."/>
            <person name="Murphy T."/>
            <person name="Xia J."/>
            <person name="Caragea D."/>
            <person name="Park Y."/>
            <person name="Beeman R.W."/>
            <person name="Lorenzen M.D."/>
            <person name="Butcher S."/>
            <person name="Manak J.R."/>
            <person name="Brown S.J."/>
        </authorList>
    </citation>
    <scope>GENOME REANNOTATION</scope>
    <source>
        <strain evidence="13 14">Georgia GA2</strain>
    </source>
</reference>
<accession>D6WJ23</accession>
<dbReference type="UniPathway" id="UPA00378"/>
<dbReference type="PhylomeDB" id="D6WJ23"/>
<evidence type="ECO:0000313" key="13">
    <source>
        <dbReference type="EMBL" id="EFA03871.1"/>
    </source>
</evidence>
<sequence>MPKRKVAFIHPDLGIGGAERLVLDVASALSKQGNEIILLTNHFDKNHAFEELKNGEFPVQVYGDWLPRHLFGRFQALCAYIRMIYLTLVYAIFYRTTQKPDVYFVDLIPMAVPILKLFGEKVIYYCHHPDLLASAPGGALKNFYRKPINWLELKSTARADIILVNSEYTASVFRETFHQITKTVQVVYPTVASSFLQAVKNTKNPRPIHQIIPEIPQNAACVFLSINRFHPAKKLDLAINAMEILQRITSENERKGIFLVMAGGYDPQSSINASYFTDLEKLVAEKGLQDKIIFLKSPPDDVKTELLMACDCLVYTPVKEHFGIVPLEAMTVAKPVLACNSGGPRETVDHGNTGYLCEPTPDSLAQFMYRIFKSDNKAMGLKGRKVLQEKFSNESFARNLKKILDHTSVNKKFI</sequence>
<dbReference type="HOGENOM" id="CLU_030619_1_0_1"/>
<protein>
    <recommendedName>
        <fullName evidence="10">Alpha-1,3/1,6-mannosyltransferase ALG2</fullName>
        <ecNumber evidence="10">2.4.1.132</ecNumber>
        <ecNumber evidence="10">2.4.1.257</ecNumber>
    </recommendedName>
    <alternativeName>
        <fullName evidence="10">GDP-Man:Man(1)GlcNAc(2)-PP-Dol alpha-1,3-mannosyltransferase</fullName>
    </alternativeName>
</protein>
<keyword evidence="2 10" id="KW-0328">Glycosyltransferase</keyword>
<dbReference type="eggNOG" id="KOG0853">
    <property type="taxonomic scope" value="Eukaryota"/>
</dbReference>
<dbReference type="AlphaFoldDB" id="D6WJ23"/>
<dbReference type="KEGG" id="tca:657332"/>
<dbReference type="PANTHER" id="PTHR45918:SF1">
    <property type="entry name" value="ALPHA-1,3_1,6-MANNOSYLTRANSFERASE ALG2"/>
    <property type="match status" value="1"/>
</dbReference>
<dbReference type="GO" id="GO:0012505">
    <property type="term" value="C:endomembrane system"/>
    <property type="evidence" value="ECO:0000318"/>
    <property type="project" value="GO_Central"/>
</dbReference>
<keyword evidence="14" id="KW-1185">Reference proteome</keyword>
<name>D6WJ23_TRICA</name>
<organism evidence="13 14">
    <name type="scientific">Tribolium castaneum</name>
    <name type="common">Red flour beetle</name>
    <dbReference type="NCBI Taxonomy" id="7070"/>
    <lineage>
        <taxon>Eukaryota</taxon>
        <taxon>Metazoa</taxon>
        <taxon>Ecdysozoa</taxon>
        <taxon>Arthropoda</taxon>
        <taxon>Hexapoda</taxon>
        <taxon>Insecta</taxon>
        <taxon>Pterygota</taxon>
        <taxon>Neoptera</taxon>
        <taxon>Endopterygota</taxon>
        <taxon>Coleoptera</taxon>
        <taxon>Polyphaga</taxon>
        <taxon>Cucujiformia</taxon>
        <taxon>Tenebrionidae</taxon>
        <taxon>Tenebrionidae incertae sedis</taxon>
        <taxon>Tribolium</taxon>
    </lineage>
</organism>
<evidence type="ECO:0000256" key="7">
    <source>
        <dbReference type="ARBA" id="ARBA00023136"/>
    </source>
</evidence>
<dbReference type="GO" id="GO:0102704">
    <property type="term" value="F:GDP-Man:Man(2)GlcNAc(2)-PP-Dol alpha-1,6-mannosyltransferase activity"/>
    <property type="evidence" value="ECO:0007669"/>
    <property type="project" value="UniProtKB-UniRule"/>
</dbReference>
<dbReference type="GO" id="GO:0005789">
    <property type="term" value="C:endoplasmic reticulum membrane"/>
    <property type="evidence" value="ECO:0007669"/>
    <property type="project" value="UniProtKB-SubCell"/>
</dbReference>
<evidence type="ECO:0000313" key="14">
    <source>
        <dbReference type="Proteomes" id="UP000007266"/>
    </source>
</evidence>
<comment type="catalytic activity">
    <reaction evidence="8 10">
        <text>a beta-D-Man-(1-&gt;4)-beta-D-GlcNAc-(1-&gt;4)-alpha-D-GlcNAc-diphospho-di-trans,poly-cis-dolichol + GDP-alpha-D-mannose = an alpha-D-Man-(1-&gt;3)-beta-D-Man-(1-&gt;4)-beta-D-GlcNAc-(1-&gt;4)-alpha-D-GlcNAc-diphospho-di-trans,poly-cis-dolichol + GDP + H(+)</text>
        <dbReference type="Rhea" id="RHEA:29515"/>
        <dbReference type="Rhea" id="RHEA-COMP:19511"/>
        <dbReference type="Rhea" id="RHEA-COMP:19513"/>
        <dbReference type="ChEBI" id="CHEBI:15378"/>
        <dbReference type="ChEBI" id="CHEBI:57527"/>
        <dbReference type="ChEBI" id="CHEBI:58189"/>
        <dbReference type="ChEBI" id="CHEBI:58472"/>
        <dbReference type="ChEBI" id="CHEBI:132510"/>
        <dbReference type="EC" id="2.4.1.132"/>
    </reaction>
    <physiologicalReaction direction="left-to-right" evidence="8 10">
        <dbReference type="Rhea" id="RHEA:29516"/>
    </physiologicalReaction>
</comment>
<dbReference type="InterPro" id="IPR027054">
    <property type="entry name" value="ALG2"/>
</dbReference>
<dbReference type="Proteomes" id="UP000007266">
    <property type="component" value="Linkage group 5"/>
</dbReference>
<dbReference type="FunCoup" id="D6WJ23">
    <property type="interactions" value="1856"/>
</dbReference>
<feature type="domain" description="Glycosyl transferase family 1" evidence="11">
    <location>
        <begin position="222"/>
        <end position="378"/>
    </location>
</feature>
<keyword evidence="5" id="KW-0256">Endoplasmic reticulum</keyword>
<comment type="subcellular location">
    <subcellularLocation>
        <location evidence="10">Endoplasmic reticulum membrane</location>
        <topology evidence="10">Single-pass membrane protein</topology>
    </subcellularLocation>
</comment>
<evidence type="ECO:0000256" key="10">
    <source>
        <dbReference type="RuleBase" id="RU367136"/>
    </source>
</evidence>
<evidence type="ECO:0000259" key="12">
    <source>
        <dbReference type="Pfam" id="PF13439"/>
    </source>
</evidence>
<evidence type="ECO:0000256" key="8">
    <source>
        <dbReference type="ARBA" id="ARBA00045103"/>
    </source>
</evidence>
<dbReference type="Pfam" id="PF00534">
    <property type="entry name" value="Glycos_transf_1"/>
    <property type="match status" value="1"/>
</dbReference>
<dbReference type="Pfam" id="PF13439">
    <property type="entry name" value="Glyco_transf_4"/>
    <property type="match status" value="1"/>
</dbReference>
<evidence type="ECO:0000256" key="9">
    <source>
        <dbReference type="ARBA" id="ARBA00045104"/>
    </source>
</evidence>
<dbReference type="STRING" id="7070.D6WJ23"/>
<gene>
    <name evidence="13" type="primary">AUGUSTUS-3.0.2_13994</name>
    <name evidence="13" type="ORF">TcasGA2_TC013994</name>
</gene>
<dbReference type="PANTHER" id="PTHR45918">
    <property type="entry name" value="ALPHA-1,3/1,6-MANNOSYLTRANSFERASE ALG2"/>
    <property type="match status" value="1"/>
</dbReference>
<dbReference type="GO" id="GO:0004378">
    <property type="term" value="F:GDP-Man:Man(1)GlcNAc(2)-PP-Dol alpha-1,3-mannosyltransferase activity"/>
    <property type="evidence" value="ECO:0007669"/>
    <property type="project" value="UniProtKB-UniRule"/>
</dbReference>
<dbReference type="InParanoid" id="D6WJ23"/>
<dbReference type="EMBL" id="KQ971342">
    <property type="protein sequence ID" value="EFA03871.1"/>
    <property type="molecule type" value="Genomic_DNA"/>
</dbReference>
<evidence type="ECO:0000256" key="4">
    <source>
        <dbReference type="ARBA" id="ARBA00022692"/>
    </source>
</evidence>
<dbReference type="GO" id="GO:0000033">
    <property type="term" value="F:alpha-1,3-mannosyltransferase activity"/>
    <property type="evidence" value="ECO:0000318"/>
    <property type="project" value="GO_Central"/>
</dbReference>
<reference evidence="13 14" key="1">
    <citation type="journal article" date="2008" name="Nature">
        <title>The genome of the model beetle and pest Tribolium castaneum.</title>
        <authorList>
            <consortium name="Tribolium Genome Sequencing Consortium"/>
            <person name="Richards S."/>
            <person name="Gibbs R.A."/>
            <person name="Weinstock G.M."/>
            <person name="Brown S.J."/>
            <person name="Denell R."/>
            <person name="Beeman R.W."/>
            <person name="Gibbs R."/>
            <person name="Beeman R.W."/>
            <person name="Brown S.J."/>
            <person name="Bucher G."/>
            <person name="Friedrich M."/>
            <person name="Grimmelikhuijzen C.J."/>
            <person name="Klingler M."/>
            <person name="Lorenzen M."/>
            <person name="Richards S."/>
            <person name="Roth S."/>
            <person name="Schroder R."/>
            <person name="Tautz D."/>
            <person name="Zdobnov E.M."/>
            <person name="Muzny D."/>
            <person name="Gibbs R.A."/>
            <person name="Weinstock G.M."/>
            <person name="Attaway T."/>
            <person name="Bell S."/>
            <person name="Buhay C.J."/>
            <person name="Chandrabose M.N."/>
            <person name="Chavez D."/>
            <person name="Clerk-Blankenburg K.P."/>
            <person name="Cree A."/>
            <person name="Dao M."/>
            <person name="Davis C."/>
            <person name="Chacko J."/>
            <person name="Dinh H."/>
            <person name="Dugan-Rocha S."/>
            <person name="Fowler G."/>
            <person name="Garner T.T."/>
            <person name="Garnes J."/>
            <person name="Gnirke A."/>
            <person name="Hawes A."/>
            <person name="Hernandez J."/>
            <person name="Hines S."/>
            <person name="Holder M."/>
            <person name="Hume J."/>
            <person name="Jhangiani S.N."/>
            <person name="Joshi V."/>
            <person name="Khan Z.M."/>
            <person name="Jackson L."/>
            <person name="Kovar C."/>
            <person name="Kowis A."/>
            <person name="Lee S."/>
            <person name="Lewis L.R."/>
            <person name="Margolis J."/>
            <person name="Morgan M."/>
            <person name="Nazareth L.V."/>
            <person name="Nguyen N."/>
            <person name="Okwuonu G."/>
            <person name="Parker D."/>
            <person name="Richards S."/>
            <person name="Ruiz S.J."/>
            <person name="Santibanez J."/>
            <person name="Savard J."/>
            <person name="Scherer S.E."/>
            <person name="Schneider B."/>
            <person name="Sodergren E."/>
            <person name="Tautz D."/>
            <person name="Vattahil S."/>
            <person name="Villasana D."/>
            <person name="White C.S."/>
            <person name="Wright R."/>
            <person name="Park Y."/>
            <person name="Beeman R.W."/>
            <person name="Lord J."/>
            <person name="Oppert B."/>
            <person name="Lorenzen M."/>
            <person name="Brown S."/>
            <person name="Wang L."/>
            <person name="Savard J."/>
            <person name="Tautz D."/>
            <person name="Richards S."/>
            <person name="Weinstock G."/>
            <person name="Gibbs R.A."/>
            <person name="Liu Y."/>
            <person name="Worley K."/>
            <person name="Weinstock G."/>
            <person name="Elsik C.G."/>
            <person name="Reese J.T."/>
            <person name="Elhaik E."/>
            <person name="Landan G."/>
            <person name="Graur D."/>
            <person name="Arensburger P."/>
            <person name="Atkinson P."/>
            <person name="Beeman R.W."/>
            <person name="Beidler J."/>
            <person name="Brown S.J."/>
            <person name="Demuth J.P."/>
            <person name="Drury D.W."/>
            <person name="Du Y.Z."/>
            <person name="Fujiwara H."/>
            <person name="Lorenzen M."/>
            <person name="Maselli V."/>
            <person name="Osanai M."/>
            <person name="Park Y."/>
            <person name="Robertson H.M."/>
            <person name="Tu Z."/>
            <person name="Wang J.J."/>
            <person name="Wang S."/>
            <person name="Richards S."/>
            <person name="Song H."/>
            <person name="Zhang L."/>
            <person name="Sodergren E."/>
            <person name="Werner D."/>
            <person name="Stanke M."/>
            <person name="Morgenstern B."/>
            <person name="Solovyev V."/>
            <person name="Kosarev P."/>
            <person name="Brown G."/>
            <person name="Chen H.C."/>
            <person name="Ermolaeva O."/>
            <person name="Hlavina W."/>
            <person name="Kapustin Y."/>
            <person name="Kiryutin B."/>
            <person name="Kitts P."/>
            <person name="Maglott D."/>
            <person name="Pruitt K."/>
            <person name="Sapojnikov V."/>
            <person name="Souvorov A."/>
            <person name="Mackey A.J."/>
            <person name="Waterhouse R.M."/>
            <person name="Wyder S."/>
            <person name="Zdobnov E.M."/>
            <person name="Zdobnov E.M."/>
            <person name="Wyder S."/>
            <person name="Kriventseva E.V."/>
            <person name="Kadowaki T."/>
            <person name="Bork P."/>
            <person name="Aranda M."/>
            <person name="Bao R."/>
            <person name="Beermann A."/>
            <person name="Berns N."/>
            <person name="Bolognesi R."/>
            <person name="Bonneton F."/>
            <person name="Bopp D."/>
            <person name="Brown S.J."/>
            <person name="Bucher G."/>
            <person name="Butts T."/>
            <person name="Chaumot A."/>
            <person name="Denell R.E."/>
            <person name="Ferrier D.E."/>
            <person name="Friedrich M."/>
            <person name="Gordon C.M."/>
            <person name="Jindra M."/>
            <person name="Klingler M."/>
            <person name="Lan Q."/>
            <person name="Lattorff H.M."/>
            <person name="Laudet V."/>
            <person name="von Levetsow C."/>
            <person name="Liu Z."/>
            <person name="Lutz R."/>
            <person name="Lynch J.A."/>
            <person name="da Fonseca R.N."/>
            <person name="Posnien N."/>
            <person name="Reuter R."/>
            <person name="Roth S."/>
            <person name="Savard J."/>
            <person name="Schinko J.B."/>
            <person name="Schmitt C."/>
            <person name="Schoppmeier M."/>
            <person name="Schroder R."/>
            <person name="Shippy T.D."/>
            <person name="Simonnet F."/>
            <person name="Marques-Souza H."/>
            <person name="Tautz D."/>
            <person name="Tomoyasu Y."/>
            <person name="Trauner J."/>
            <person name="Van der Zee M."/>
            <person name="Vervoort M."/>
            <person name="Wittkopp N."/>
            <person name="Wimmer E.A."/>
            <person name="Yang X."/>
            <person name="Jones A.K."/>
            <person name="Sattelle D.B."/>
            <person name="Ebert P.R."/>
            <person name="Nelson D."/>
            <person name="Scott J.G."/>
            <person name="Beeman R.W."/>
            <person name="Muthukrishnan S."/>
            <person name="Kramer K.J."/>
            <person name="Arakane Y."/>
            <person name="Beeman R.W."/>
            <person name="Zhu Q."/>
            <person name="Hogenkamp D."/>
            <person name="Dixit R."/>
            <person name="Oppert B."/>
            <person name="Jiang H."/>
            <person name="Zou Z."/>
            <person name="Marshall J."/>
            <person name="Elpidina E."/>
            <person name="Vinokurov K."/>
            <person name="Oppert C."/>
            <person name="Zou Z."/>
            <person name="Evans J."/>
            <person name="Lu Z."/>
            <person name="Zhao P."/>
            <person name="Sumathipala N."/>
            <person name="Altincicek B."/>
            <person name="Vilcinskas A."/>
            <person name="Williams M."/>
            <person name="Hultmark D."/>
            <person name="Hetru C."/>
            <person name="Jiang H."/>
            <person name="Grimmelikhuijzen C.J."/>
            <person name="Hauser F."/>
            <person name="Cazzamali G."/>
            <person name="Williamson M."/>
            <person name="Park Y."/>
            <person name="Li B."/>
            <person name="Tanaka Y."/>
            <person name="Predel R."/>
            <person name="Neupert S."/>
            <person name="Schachtner J."/>
            <person name="Verleyen P."/>
            <person name="Raible F."/>
            <person name="Bork P."/>
            <person name="Friedrich M."/>
            <person name="Walden K.K."/>
            <person name="Robertson H.M."/>
            <person name="Angeli S."/>
            <person name="Foret S."/>
            <person name="Bucher G."/>
            <person name="Schuetz S."/>
            <person name="Maleszka R."/>
            <person name="Wimmer E.A."/>
            <person name="Beeman R.W."/>
            <person name="Lorenzen M."/>
            <person name="Tomoyasu Y."/>
            <person name="Miller S.C."/>
            <person name="Grossmann D."/>
            <person name="Bucher G."/>
        </authorList>
    </citation>
    <scope>NUCLEOTIDE SEQUENCE [LARGE SCALE GENOMIC DNA]</scope>
    <source>
        <strain evidence="13 14">Georgia GA2</strain>
    </source>
</reference>
<evidence type="ECO:0000256" key="2">
    <source>
        <dbReference type="ARBA" id="ARBA00022676"/>
    </source>
</evidence>
<evidence type="ECO:0000256" key="3">
    <source>
        <dbReference type="ARBA" id="ARBA00022679"/>
    </source>
</evidence>
<evidence type="ECO:0000259" key="11">
    <source>
        <dbReference type="Pfam" id="PF00534"/>
    </source>
</evidence>
<feature type="domain" description="Glycosyltransferase subfamily 4-like N-terminal" evidence="12">
    <location>
        <begin position="15"/>
        <end position="191"/>
    </location>
</feature>
<keyword evidence="7" id="KW-0472">Membrane</keyword>
<evidence type="ECO:0000256" key="6">
    <source>
        <dbReference type="ARBA" id="ARBA00022989"/>
    </source>
</evidence>
<evidence type="ECO:0000256" key="5">
    <source>
        <dbReference type="ARBA" id="ARBA00022824"/>
    </source>
</evidence>
<dbReference type="OMA" id="AMYMKCP"/>
<dbReference type="EC" id="2.4.1.132" evidence="10"/>
<dbReference type="InterPro" id="IPR001296">
    <property type="entry name" value="Glyco_trans_1"/>
</dbReference>
<keyword evidence="3 10" id="KW-0808">Transferase</keyword>
<evidence type="ECO:0000256" key="1">
    <source>
        <dbReference type="ARBA" id="ARBA00004922"/>
    </source>
</evidence>